<evidence type="ECO:0000313" key="3">
    <source>
        <dbReference type="Proteomes" id="UP000230556"/>
    </source>
</evidence>
<name>A0A2M7FM83_9BACT</name>
<dbReference type="SUPFAM" id="SSF63825">
    <property type="entry name" value="YWTD domain"/>
    <property type="match status" value="1"/>
</dbReference>
<keyword evidence="1" id="KW-0812">Transmembrane</keyword>
<gene>
    <name evidence="2" type="ORF">COW38_04290</name>
</gene>
<evidence type="ECO:0000313" key="2">
    <source>
        <dbReference type="EMBL" id="PIW06777.1"/>
    </source>
</evidence>
<dbReference type="EMBL" id="PFFO01000189">
    <property type="protein sequence ID" value="PIW06777.1"/>
    <property type="molecule type" value="Genomic_DNA"/>
</dbReference>
<dbReference type="AlphaFoldDB" id="A0A2M7FM83"/>
<keyword evidence="1" id="KW-0472">Membrane</keyword>
<protein>
    <submittedName>
        <fullName evidence="2">Uncharacterized protein</fullName>
    </submittedName>
</protein>
<dbReference type="Proteomes" id="UP000230556">
    <property type="component" value="Unassembled WGS sequence"/>
</dbReference>
<accession>A0A2M7FM83</accession>
<comment type="caution">
    <text evidence="2">The sequence shown here is derived from an EMBL/GenBank/DDBJ whole genome shotgun (WGS) entry which is preliminary data.</text>
</comment>
<reference evidence="3" key="1">
    <citation type="submission" date="2017-09" db="EMBL/GenBank/DDBJ databases">
        <title>Depth-based differentiation of microbial function through sediment-hosted aquifers and enrichment of novel symbionts in the deep terrestrial subsurface.</title>
        <authorList>
            <person name="Probst A.J."/>
            <person name="Ladd B."/>
            <person name="Jarett J.K."/>
            <person name="Geller-Mcgrath D.E."/>
            <person name="Sieber C.M.K."/>
            <person name="Emerson J.B."/>
            <person name="Anantharaman K."/>
            <person name="Thomas B.C."/>
            <person name="Malmstrom R."/>
            <person name="Stieglmeier M."/>
            <person name="Klingl A."/>
            <person name="Woyke T."/>
            <person name="Ryan C.M."/>
            <person name="Banfield J.F."/>
        </authorList>
    </citation>
    <scope>NUCLEOTIDE SEQUENCE [LARGE SCALE GENOMIC DNA]</scope>
</reference>
<proteinExistence type="predicted"/>
<dbReference type="InterPro" id="IPR011042">
    <property type="entry name" value="6-blade_b-propeller_TolB-like"/>
</dbReference>
<keyword evidence="1" id="KW-1133">Transmembrane helix</keyword>
<sequence>MVKLQVTNIVGTASNSVWSQVRTITLSPTHQVMMVIKLSCDDPDSLVDLPTTGVGIIDEIGQKGAEEAQKIVEGIADGLTIDLLVATLHDSTFSIYKHGEVEVYLSRAGRLAKLENGESGELVEGDKAILATFDFGKIVTLAKLGNILRDEDEPAELLTPIVHTQSETSGVGAMVVKVVEEMALHREIKIKLRNENPRKNNLWIGGVIFLLLVVMIGVGMVRRVKLVREREFVSLETSVSAKIAETLSSSELNPEKAKTLLSEAKGEVNAYLAGDITDSYKQKGNELIKEIEVADEQVFKKNDTKLTTVVELSILNDGLAASKMKSDGKENLIFNDQANPKVVLMNLVDRSKQIIDTAKNDSFVDLGVSETKVYGLNNNGVMELFWKNTDPKKVIESDEFWVDPMLMGLFANNVYVLDKGQGEIWKYPALETGFGGRRRWFAPGIAPDLANVVDMKVVGDIWLLTSTGKLERYSRGAPVAFALEGFPATGEAKKFSEPRALWVSESAVYVLESGASRIVVFGKDGKYQSQYVNEEFGKASDLVVIDNKGYVLIDNTVKEFGL</sequence>
<organism evidence="2 3">
    <name type="scientific">Candidatus Collierbacteria bacterium CG17_big_fil_post_rev_8_21_14_2_50_45_7</name>
    <dbReference type="NCBI Taxonomy" id="1974536"/>
    <lineage>
        <taxon>Bacteria</taxon>
        <taxon>Candidatus Collieribacteriota</taxon>
    </lineage>
</organism>
<evidence type="ECO:0000256" key="1">
    <source>
        <dbReference type="SAM" id="Phobius"/>
    </source>
</evidence>
<feature type="transmembrane region" description="Helical" evidence="1">
    <location>
        <begin position="202"/>
        <end position="221"/>
    </location>
</feature>
<dbReference type="Gene3D" id="2.120.10.30">
    <property type="entry name" value="TolB, C-terminal domain"/>
    <property type="match status" value="1"/>
</dbReference>